<dbReference type="RefSeq" id="XP_035670089.1">
    <property type="nucleotide sequence ID" value="XM_035814196.1"/>
</dbReference>
<feature type="domain" description="Fibronectin type-III" evidence="3">
    <location>
        <begin position="455"/>
        <end position="549"/>
    </location>
</feature>
<feature type="domain" description="Fibronectin type-III" evidence="3">
    <location>
        <begin position="275"/>
        <end position="366"/>
    </location>
</feature>
<dbReference type="AlphaFoldDB" id="A0A9J7KT65"/>
<dbReference type="CDD" id="cd00063">
    <property type="entry name" value="FN3"/>
    <property type="match status" value="4"/>
</dbReference>
<dbReference type="InterPro" id="IPR050991">
    <property type="entry name" value="ECM_Regulatory_Proteins"/>
</dbReference>
<dbReference type="InterPro" id="IPR003961">
    <property type="entry name" value="FN3_dom"/>
</dbReference>
<feature type="compositionally biased region" description="Basic and acidic residues" evidence="2">
    <location>
        <begin position="154"/>
        <end position="172"/>
    </location>
</feature>
<keyword evidence="1" id="KW-0677">Repeat</keyword>
<dbReference type="PANTHER" id="PTHR46708">
    <property type="entry name" value="TENASCIN"/>
    <property type="match status" value="1"/>
</dbReference>
<gene>
    <name evidence="5" type="primary">LOC118411715</name>
</gene>
<feature type="region of interest" description="Disordered" evidence="2">
    <location>
        <begin position="535"/>
        <end position="556"/>
    </location>
</feature>
<reference evidence="4" key="1">
    <citation type="journal article" date="2020" name="Nat. Ecol. Evol.">
        <title>Deeply conserved synteny resolves early events in vertebrate evolution.</title>
        <authorList>
            <person name="Simakov O."/>
            <person name="Marletaz F."/>
            <person name="Yue J.X."/>
            <person name="O'Connell B."/>
            <person name="Jenkins J."/>
            <person name="Brandt A."/>
            <person name="Calef R."/>
            <person name="Tung C.H."/>
            <person name="Huang T.K."/>
            <person name="Schmutz J."/>
            <person name="Satoh N."/>
            <person name="Yu J.K."/>
            <person name="Putnam N.H."/>
            <person name="Green R.E."/>
            <person name="Rokhsar D.S."/>
        </authorList>
    </citation>
    <scope>NUCLEOTIDE SEQUENCE [LARGE SCALE GENOMIC DNA]</scope>
    <source>
        <strain evidence="4">S238N-H82</strain>
    </source>
</reference>
<dbReference type="PROSITE" id="PS50853">
    <property type="entry name" value="FN3"/>
    <property type="match status" value="3"/>
</dbReference>
<sequence>MSATGDAATEVAELIIQEVAPMVVDIRWDHMHLDNVKRYTLNYTPLANENAKREEKSIPPSNTAATVDQLVPDTEYLFDLSAVGTDDQVHHVASKKFTTGPVQVAADVADTPDTNCGSTESDVAEKSCPDVKSIVQEIEERGSHSQGNGSYGTREQKGASKDKGTSQKMKENDVPGPLCLKVVAVGKTRIDVSWQAGYVQAGSHYKVTYSCVKKGLVYNSVSTKEKTVTRPGAHCTILDSLDPNKEYTVCLYRVKGRTQTILCKQTVTTGHTIPSPESLSARPRDCTTLEASWTRPAQIPKEHVNAYLVSCVPASSKDQWERVGSTTYVFKNLDGGTKHSVKVKCVCVDESVSEPVDTTAYTKPSPVKPYQPECSHSSIRLNWEFGAGKTQSVEVTLVSDHPTQKVFGPQKLIKKQTTVLFEGLSPGTTYKYEIKTVSGDQGNISEGHVTTMLCSPGNLKAEQQRANAIELSWAPPTNMDKVSGYIVTYSVKGASESEQTKEICPASVTRCQVTDLLDDTEYDVSIRSFGGTKDSPLESASISADPRPKTVTFPCK</sequence>
<protein>
    <submittedName>
        <fullName evidence="5">Fibronectin-like</fullName>
    </submittedName>
</protein>
<evidence type="ECO:0000313" key="5">
    <source>
        <dbReference type="RefSeq" id="XP_035670089.1"/>
    </source>
</evidence>
<dbReference type="GeneID" id="118411715"/>
<dbReference type="Gene3D" id="2.60.40.10">
    <property type="entry name" value="Immunoglobulins"/>
    <property type="match status" value="5"/>
</dbReference>
<evidence type="ECO:0000259" key="3">
    <source>
        <dbReference type="PROSITE" id="PS50853"/>
    </source>
</evidence>
<evidence type="ECO:0000313" key="4">
    <source>
        <dbReference type="Proteomes" id="UP000001554"/>
    </source>
</evidence>
<dbReference type="KEGG" id="bfo:118411715"/>
<feature type="compositionally biased region" description="Polar residues" evidence="2">
    <location>
        <begin position="144"/>
        <end position="153"/>
    </location>
</feature>
<dbReference type="InterPro" id="IPR036116">
    <property type="entry name" value="FN3_sf"/>
</dbReference>
<accession>A0A9J7KT65</accession>
<dbReference type="Pfam" id="PF00041">
    <property type="entry name" value="fn3"/>
    <property type="match status" value="3"/>
</dbReference>
<evidence type="ECO:0000256" key="1">
    <source>
        <dbReference type="ARBA" id="ARBA00022737"/>
    </source>
</evidence>
<dbReference type="SMART" id="SM00060">
    <property type="entry name" value="FN3"/>
    <property type="match status" value="5"/>
</dbReference>
<feature type="region of interest" description="Disordered" evidence="2">
    <location>
        <begin position="139"/>
        <end position="172"/>
    </location>
</feature>
<dbReference type="InterPro" id="IPR013783">
    <property type="entry name" value="Ig-like_fold"/>
</dbReference>
<dbReference type="PANTHER" id="PTHR46708:SF2">
    <property type="entry name" value="FIBRONECTIN TYPE-III DOMAIN-CONTAINING PROTEIN"/>
    <property type="match status" value="1"/>
</dbReference>
<evidence type="ECO:0000256" key="2">
    <source>
        <dbReference type="SAM" id="MobiDB-lite"/>
    </source>
</evidence>
<feature type="domain" description="Fibronectin type-III" evidence="3">
    <location>
        <begin position="10"/>
        <end position="102"/>
    </location>
</feature>
<dbReference type="Proteomes" id="UP000001554">
    <property type="component" value="Chromosome 3"/>
</dbReference>
<name>A0A9J7KT65_BRAFL</name>
<reference evidence="5" key="2">
    <citation type="submission" date="2025-08" db="UniProtKB">
        <authorList>
            <consortium name="RefSeq"/>
        </authorList>
    </citation>
    <scope>IDENTIFICATION</scope>
    <source>
        <strain evidence="5">S238N-H82</strain>
        <tissue evidence="5">Testes</tissue>
    </source>
</reference>
<dbReference type="SUPFAM" id="SSF49265">
    <property type="entry name" value="Fibronectin type III"/>
    <property type="match status" value="3"/>
</dbReference>
<proteinExistence type="predicted"/>
<organism evidence="4 5">
    <name type="scientific">Branchiostoma floridae</name>
    <name type="common">Florida lancelet</name>
    <name type="synonym">Amphioxus</name>
    <dbReference type="NCBI Taxonomy" id="7739"/>
    <lineage>
        <taxon>Eukaryota</taxon>
        <taxon>Metazoa</taxon>
        <taxon>Chordata</taxon>
        <taxon>Cephalochordata</taxon>
        <taxon>Leptocardii</taxon>
        <taxon>Amphioxiformes</taxon>
        <taxon>Branchiostomatidae</taxon>
        <taxon>Branchiostoma</taxon>
    </lineage>
</organism>
<keyword evidence="4" id="KW-1185">Reference proteome</keyword>